<dbReference type="Proteomes" id="UP001164286">
    <property type="component" value="Unassembled WGS sequence"/>
</dbReference>
<dbReference type="GO" id="GO:0005634">
    <property type="term" value="C:nucleus"/>
    <property type="evidence" value="ECO:0007669"/>
    <property type="project" value="TreeGrafter"/>
</dbReference>
<feature type="compositionally biased region" description="Low complexity" evidence="4">
    <location>
        <begin position="105"/>
        <end position="116"/>
    </location>
</feature>
<accession>A0AA38LTW8</accession>
<reference evidence="5" key="1">
    <citation type="journal article" date="2022" name="G3 (Bethesda)">
        <title>High quality genome of the basidiomycete yeast Dioszegia hungarica PDD-24b-2 isolated from cloud water.</title>
        <authorList>
            <person name="Jarrige D."/>
            <person name="Haridas S."/>
            <person name="Bleykasten-Grosshans C."/>
            <person name="Joly M."/>
            <person name="Nadalig T."/>
            <person name="Sancelme M."/>
            <person name="Vuilleumier S."/>
            <person name="Grigoriev I.V."/>
            <person name="Amato P."/>
            <person name="Bringel F."/>
        </authorList>
    </citation>
    <scope>NUCLEOTIDE SEQUENCE</scope>
    <source>
        <strain evidence="5">PDD-24b-2</strain>
    </source>
</reference>
<evidence type="ECO:0000256" key="4">
    <source>
        <dbReference type="SAM" id="MobiDB-lite"/>
    </source>
</evidence>
<evidence type="ECO:0000256" key="1">
    <source>
        <dbReference type="ARBA" id="ARBA00010307"/>
    </source>
</evidence>
<gene>
    <name evidence="5" type="ORF">MKK02DRAFT_28584</name>
</gene>
<dbReference type="GO" id="GO:0031267">
    <property type="term" value="F:small GTPase binding"/>
    <property type="evidence" value="ECO:0007669"/>
    <property type="project" value="TreeGrafter"/>
</dbReference>
<evidence type="ECO:0000313" key="5">
    <source>
        <dbReference type="EMBL" id="KAI9633824.1"/>
    </source>
</evidence>
<dbReference type="Gene3D" id="3.40.1000.10">
    <property type="entry name" value="Mog1/PsbP, alpha/beta/alpha sandwich"/>
    <property type="match status" value="1"/>
</dbReference>
<dbReference type="InterPro" id="IPR007681">
    <property type="entry name" value="Mog1"/>
</dbReference>
<dbReference type="PANTHER" id="PTHR15837:SF0">
    <property type="entry name" value="RAN GUANINE NUCLEOTIDE RELEASE FACTOR"/>
    <property type="match status" value="1"/>
</dbReference>
<keyword evidence="3" id="KW-0653">Protein transport</keyword>
<dbReference type="PANTHER" id="PTHR15837">
    <property type="entry name" value="RAN GUANINE NUCLEOTIDE RELEASE FACTOR"/>
    <property type="match status" value="1"/>
</dbReference>
<feature type="region of interest" description="Disordered" evidence="4">
    <location>
        <begin position="92"/>
        <end position="116"/>
    </location>
</feature>
<dbReference type="GeneID" id="77726801"/>
<proteinExistence type="inferred from homology"/>
<comment type="caution">
    <text evidence="5">The sequence shown here is derived from an EMBL/GenBank/DDBJ whole genome shotgun (WGS) entry which is preliminary data.</text>
</comment>
<dbReference type="GO" id="GO:0006606">
    <property type="term" value="P:protein import into nucleus"/>
    <property type="evidence" value="ECO:0007669"/>
    <property type="project" value="TreeGrafter"/>
</dbReference>
<sequence>MPNTATAGPVRLAQRDLFGGAIQLSLPFDYLDASELRQIPDNQEVFLSPVSETSVVVEVLAMVEEGEAGKDLWEAAKFHFSSLAHDNSALSTSILTSPPSPSIPSRPSSDASSTPTPIILQGTQVIHKFSHNPTGAPRPGREEDDPDTVWIGLALWRCWLEPSGMASGSGGSGRKKADVVMSVNVNLSAEGGQGEDERRKVDGWFQEAARGFRIADWGLFGDCED</sequence>
<keyword evidence="2" id="KW-0813">Transport</keyword>
<organism evidence="5 6">
    <name type="scientific">Dioszegia hungarica</name>
    <dbReference type="NCBI Taxonomy" id="4972"/>
    <lineage>
        <taxon>Eukaryota</taxon>
        <taxon>Fungi</taxon>
        <taxon>Dikarya</taxon>
        <taxon>Basidiomycota</taxon>
        <taxon>Agaricomycotina</taxon>
        <taxon>Tremellomycetes</taxon>
        <taxon>Tremellales</taxon>
        <taxon>Bulleribasidiaceae</taxon>
        <taxon>Dioszegia</taxon>
    </lineage>
</organism>
<dbReference type="AlphaFoldDB" id="A0AA38LTW8"/>
<name>A0AA38LTW8_9TREE</name>
<evidence type="ECO:0000313" key="6">
    <source>
        <dbReference type="Proteomes" id="UP001164286"/>
    </source>
</evidence>
<dbReference type="SUPFAM" id="SSF55724">
    <property type="entry name" value="Mog1p/PsbP-like"/>
    <property type="match status" value="1"/>
</dbReference>
<evidence type="ECO:0008006" key="7">
    <source>
        <dbReference type="Google" id="ProtNLM"/>
    </source>
</evidence>
<evidence type="ECO:0000256" key="3">
    <source>
        <dbReference type="ARBA" id="ARBA00022927"/>
    </source>
</evidence>
<evidence type="ECO:0000256" key="2">
    <source>
        <dbReference type="ARBA" id="ARBA00022448"/>
    </source>
</evidence>
<dbReference type="GO" id="GO:0005085">
    <property type="term" value="F:guanyl-nucleotide exchange factor activity"/>
    <property type="evidence" value="ECO:0007669"/>
    <property type="project" value="TreeGrafter"/>
</dbReference>
<dbReference type="EMBL" id="JAKWFO010000008">
    <property type="protein sequence ID" value="KAI9633824.1"/>
    <property type="molecule type" value="Genomic_DNA"/>
</dbReference>
<dbReference type="InterPro" id="IPR016123">
    <property type="entry name" value="Mog1/PsbP_a/b/a-sand"/>
</dbReference>
<dbReference type="RefSeq" id="XP_052943601.1">
    <property type="nucleotide sequence ID" value="XM_053087596.1"/>
</dbReference>
<dbReference type="Pfam" id="PF04603">
    <property type="entry name" value="Mog1"/>
    <property type="match status" value="1"/>
</dbReference>
<comment type="similarity">
    <text evidence="1">Belongs to the MOG1 family.</text>
</comment>
<protein>
    <recommendedName>
        <fullName evidence="7">Mog1p/PsbP-like protein</fullName>
    </recommendedName>
</protein>
<keyword evidence="6" id="KW-1185">Reference proteome</keyword>